<feature type="transmembrane region" description="Helical" evidence="1">
    <location>
        <begin position="56"/>
        <end position="78"/>
    </location>
</feature>
<organism evidence="2 3">
    <name type="scientific">Pristionchus entomophagus</name>
    <dbReference type="NCBI Taxonomy" id="358040"/>
    <lineage>
        <taxon>Eukaryota</taxon>
        <taxon>Metazoa</taxon>
        <taxon>Ecdysozoa</taxon>
        <taxon>Nematoda</taxon>
        <taxon>Chromadorea</taxon>
        <taxon>Rhabditida</taxon>
        <taxon>Rhabditina</taxon>
        <taxon>Diplogasteromorpha</taxon>
        <taxon>Diplogasteroidea</taxon>
        <taxon>Neodiplogasteridae</taxon>
        <taxon>Pristionchus</taxon>
    </lineage>
</organism>
<comment type="caution">
    <text evidence="2">The sequence shown here is derived from an EMBL/GenBank/DDBJ whole genome shotgun (WGS) entry which is preliminary data.</text>
</comment>
<feature type="transmembrane region" description="Helical" evidence="1">
    <location>
        <begin position="85"/>
        <end position="109"/>
    </location>
</feature>
<gene>
    <name evidence="2" type="ORF">PENTCL1PPCAC_15559</name>
</gene>
<protein>
    <submittedName>
        <fullName evidence="2">Uncharacterized protein</fullName>
    </submittedName>
</protein>
<proteinExistence type="predicted"/>
<dbReference type="PANTHER" id="PTHR34851">
    <property type="entry name" value="PROTEIN CBG05235-RELATED"/>
    <property type="match status" value="1"/>
</dbReference>
<evidence type="ECO:0000313" key="3">
    <source>
        <dbReference type="Proteomes" id="UP001432027"/>
    </source>
</evidence>
<feature type="non-terminal residue" evidence="2">
    <location>
        <position position="1"/>
    </location>
</feature>
<dbReference type="PANTHER" id="PTHR34851:SF5">
    <property type="entry name" value="MARVEL DOMAIN-CONTAINING PROTEIN"/>
    <property type="match status" value="1"/>
</dbReference>
<keyword evidence="1" id="KW-1133">Transmembrane helix</keyword>
<keyword evidence="1" id="KW-0812">Transmembrane</keyword>
<feature type="transmembrane region" description="Helical" evidence="1">
    <location>
        <begin position="31"/>
        <end position="50"/>
    </location>
</feature>
<evidence type="ECO:0000313" key="2">
    <source>
        <dbReference type="EMBL" id="GMS93383.1"/>
    </source>
</evidence>
<accession>A0AAV5TFI0</accession>
<name>A0AAV5TFI0_9BILA</name>
<keyword evidence="3" id="KW-1185">Reference proteome</keyword>
<dbReference type="AlphaFoldDB" id="A0AAV5TFI0"/>
<keyword evidence="1" id="KW-0472">Membrane</keyword>
<reference evidence="2" key="1">
    <citation type="submission" date="2023-10" db="EMBL/GenBank/DDBJ databases">
        <title>Genome assembly of Pristionchus species.</title>
        <authorList>
            <person name="Yoshida K."/>
            <person name="Sommer R.J."/>
        </authorList>
    </citation>
    <scope>NUCLEOTIDE SEQUENCE</scope>
    <source>
        <strain evidence="2">RS0144</strain>
    </source>
</reference>
<sequence length="166" mass="18846">ISYSSEMIFDHPFFKQQYVCFGLSPPNASKIWAGIAAALGCALALDNWFWGHYLSFNLYITFIFALQLGACFLVFLACSRLQAVLMLPIILFQAFNCLSVCGTAIWFIIDAVLAHYYFSTIIYNILMYILSLLLSMYILQVHGCCFNYLKEAERGLTQRSAQNNVV</sequence>
<evidence type="ECO:0000256" key="1">
    <source>
        <dbReference type="SAM" id="Phobius"/>
    </source>
</evidence>
<dbReference type="Proteomes" id="UP001432027">
    <property type="component" value="Unassembled WGS sequence"/>
</dbReference>
<feature type="transmembrane region" description="Helical" evidence="1">
    <location>
        <begin position="121"/>
        <end position="149"/>
    </location>
</feature>
<dbReference type="EMBL" id="BTSX01000004">
    <property type="protein sequence ID" value="GMS93383.1"/>
    <property type="molecule type" value="Genomic_DNA"/>
</dbReference>